<organism evidence="2 3">
    <name type="scientific">Rhizobium leguminosarum bv. viciae</name>
    <dbReference type="NCBI Taxonomy" id="387"/>
    <lineage>
        <taxon>Bacteria</taxon>
        <taxon>Pseudomonadati</taxon>
        <taxon>Pseudomonadota</taxon>
        <taxon>Alphaproteobacteria</taxon>
        <taxon>Hyphomicrobiales</taxon>
        <taxon>Rhizobiaceae</taxon>
        <taxon>Rhizobium/Agrobacterium group</taxon>
        <taxon>Rhizobium</taxon>
    </lineage>
</organism>
<evidence type="ECO:0000313" key="3">
    <source>
        <dbReference type="Proteomes" id="UP000291866"/>
    </source>
</evidence>
<protein>
    <submittedName>
        <fullName evidence="2">Uncharacterized protein</fullName>
    </submittedName>
</protein>
<accession>A0A8G2IZ74</accession>
<dbReference type="RefSeq" id="WP_011650876.1">
    <property type="nucleotide sequence ID" value="NZ_SJLU01000008.1"/>
</dbReference>
<comment type="caution">
    <text evidence="2">The sequence shown here is derived from an EMBL/GenBank/DDBJ whole genome shotgun (WGS) entry which is preliminary data.</text>
</comment>
<sequence length="98" mass="10863">MRHATRAATPQATKNLSAGNPGIPDGKVPDFRLEKQDEGGWQVRVVSTRGSYWLRANHLELCDQETLIDLSHANSFLREARKNGFKTEYIGPNGSAVI</sequence>
<evidence type="ECO:0000313" key="2">
    <source>
        <dbReference type="EMBL" id="TBX92479.1"/>
    </source>
</evidence>
<feature type="compositionally biased region" description="Polar residues" evidence="1">
    <location>
        <begin position="8"/>
        <end position="18"/>
    </location>
</feature>
<evidence type="ECO:0000256" key="1">
    <source>
        <dbReference type="SAM" id="MobiDB-lite"/>
    </source>
</evidence>
<proteinExistence type="predicted"/>
<feature type="region of interest" description="Disordered" evidence="1">
    <location>
        <begin position="1"/>
        <end position="27"/>
    </location>
</feature>
<name>A0A8G2IZ74_RHILV</name>
<dbReference type="GeneID" id="303206158"/>
<dbReference type="EMBL" id="SJLU01000008">
    <property type="protein sequence ID" value="TBX92479.1"/>
    <property type="molecule type" value="Genomic_DNA"/>
</dbReference>
<gene>
    <name evidence="2" type="ORF">E0H31_17425</name>
</gene>
<dbReference type="AlphaFoldDB" id="A0A8G2IZ74"/>
<reference evidence="2 3" key="1">
    <citation type="submission" date="2019-02" db="EMBL/GenBank/DDBJ databases">
        <title>The competitiveness to form nodules shapes the capacities of Rhizobium leguminosarum sv viciae communities to promote symbiosis with specific hosts.</title>
        <authorList>
            <person name="Boivin S."/>
            <person name="Lepetit M."/>
        </authorList>
    </citation>
    <scope>NUCLEOTIDE SEQUENCE [LARGE SCALE GENOMIC DNA]</scope>
    <source>
        <strain evidence="2 3">SPF4F3</strain>
    </source>
</reference>
<dbReference type="Proteomes" id="UP000291866">
    <property type="component" value="Unassembled WGS sequence"/>
</dbReference>